<dbReference type="SUPFAM" id="SSF53474">
    <property type="entry name" value="alpha/beta-Hydrolases"/>
    <property type="match status" value="2"/>
</dbReference>
<dbReference type="Gene3D" id="3.40.50.1820">
    <property type="entry name" value="alpha/beta hydrolase"/>
    <property type="match status" value="1"/>
</dbReference>
<evidence type="ECO:0000256" key="3">
    <source>
        <dbReference type="ARBA" id="ARBA00022801"/>
    </source>
</evidence>
<reference evidence="5 6" key="1">
    <citation type="journal article" date="2015" name="Fungal Genet. Biol.">
        <title>Evolution of novel wood decay mechanisms in Agaricales revealed by the genome sequences of Fistulina hepatica and Cylindrobasidium torrendii.</title>
        <authorList>
            <person name="Floudas D."/>
            <person name="Held B.W."/>
            <person name="Riley R."/>
            <person name="Nagy L.G."/>
            <person name="Koehler G."/>
            <person name="Ransdell A.S."/>
            <person name="Younus H."/>
            <person name="Chow J."/>
            <person name="Chiniquy J."/>
            <person name="Lipzen A."/>
            <person name="Tritt A."/>
            <person name="Sun H."/>
            <person name="Haridas S."/>
            <person name="LaButti K."/>
            <person name="Ohm R.A."/>
            <person name="Kues U."/>
            <person name="Blanchette R.A."/>
            <person name="Grigoriev I.V."/>
            <person name="Minto R.E."/>
            <person name="Hibbett D.S."/>
        </authorList>
    </citation>
    <scope>NUCLEOTIDE SEQUENCE [LARGE SCALE GENOMIC DNA]</scope>
    <source>
        <strain evidence="5 6">FP15055 ss-10</strain>
    </source>
</reference>
<gene>
    <name evidence="5" type="ORF">CYLTODRAFT_428823</name>
</gene>
<evidence type="ECO:0000256" key="4">
    <source>
        <dbReference type="RuleBase" id="RU367147"/>
    </source>
</evidence>
<dbReference type="PANTHER" id="PTHR43037:SF5">
    <property type="entry name" value="FERULOYL ESTERASE"/>
    <property type="match status" value="1"/>
</dbReference>
<keyword evidence="4" id="KW-0964">Secreted</keyword>
<proteinExistence type="inferred from homology"/>
<comment type="similarity">
    <text evidence="4">Belongs to the carbohydrate esterase 1 (CE1) family.</text>
</comment>
<protein>
    <recommendedName>
        <fullName evidence="4">Carboxylic ester hydrolase</fullName>
        <ecNumber evidence="4">3.1.1.-</ecNumber>
    </recommendedName>
</protein>
<dbReference type="InterPro" id="IPR010126">
    <property type="entry name" value="Esterase_phb"/>
</dbReference>
<dbReference type="Proteomes" id="UP000054007">
    <property type="component" value="Unassembled WGS sequence"/>
</dbReference>
<dbReference type="AlphaFoldDB" id="A0A0D7BRG9"/>
<evidence type="ECO:0000313" key="5">
    <source>
        <dbReference type="EMBL" id="KIY72820.1"/>
    </source>
</evidence>
<dbReference type="OrthoDB" id="2425929at2759"/>
<keyword evidence="2 4" id="KW-0732">Signal</keyword>
<evidence type="ECO:0000256" key="2">
    <source>
        <dbReference type="ARBA" id="ARBA00022729"/>
    </source>
</evidence>
<sequence length="297" mass="31873">MMFSLTTPTLAIALTLSATFALSQDIPTSTLTQITDFGDKPTGVENYVYIPATLADPPALIAAIHYCTGTAQAYYNGTQYATLAEEYGFIVLYPEAPAEGKCWDVHTNETLTHDAGGDSLGIVNGLRFLIDLYGVDPEKVFATGTSSGAMMTNVLAGAYPDLIRAGAAFAGVPYGCFAGENAWCVECAQGELIKTPEEWGALALQGYPGYTGPRPKMAIWHGSVDTALNTQNYYEAIKQWTNVFGVSQNATSVTENWPVEGWTRSEFGENVEGILADGVDHNIPVQAPQVLEWFGIA</sequence>
<comment type="subcellular location">
    <subcellularLocation>
        <location evidence="4">Secreted</location>
    </subcellularLocation>
</comment>
<dbReference type="InterPro" id="IPR050955">
    <property type="entry name" value="Plant_Biomass_Hydrol_Est"/>
</dbReference>
<organism evidence="5 6">
    <name type="scientific">Cylindrobasidium torrendii FP15055 ss-10</name>
    <dbReference type="NCBI Taxonomy" id="1314674"/>
    <lineage>
        <taxon>Eukaryota</taxon>
        <taxon>Fungi</taxon>
        <taxon>Dikarya</taxon>
        <taxon>Basidiomycota</taxon>
        <taxon>Agaricomycotina</taxon>
        <taxon>Agaricomycetes</taxon>
        <taxon>Agaricomycetidae</taxon>
        <taxon>Agaricales</taxon>
        <taxon>Marasmiineae</taxon>
        <taxon>Physalacriaceae</taxon>
        <taxon>Cylindrobasidium</taxon>
    </lineage>
</organism>
<dbReference type="EC" id="3.1.1.-" evidence="4"/>
<feature type="chain" id="PRO_5029038481" description="Carboxylic ester hydrolase" evidence="4">
    <location>
        <begin position="24"/>
        <end position="297"/>
    </location>
</feature>
<dbReference type="PANTHER" id="PTHR43037">
    <property type="entry name" value="UNNAMED PRODUCT-RELATED"/>
    <property type="match status" value="1"/>
</dbReference>
<keyword evidence="4" id="KW-0624">Polysaccharide degradation</keyword>
<dbReference type="NCBIfam" id="TIGR01840">
    <property type="entry name" value="esterase_phb"/>
    <property type="match status" value="1"/>
</dbReference>
<keyword evidence="4" id="KW-0119">Carbohydrate metabolism</keyword>
<keyword evidence="3 4" id="KW-0378">Hydrolase</keyword>
<keyword evidence="6" id="KW-1185">Reference proteome</keyword>
<dbReference type="STRING" id="1314674.A0A0D7BRG9"/>
<dbReference type="Pfam" id="PF10503">
    <property type="entry name" value="Esterase_PHB"/>
    <property type="match status" value="1"/>
</dbReference>
<dbReference type="GO" id="GO:0005576">
    <property type="term" value="C:extracellular region"/>
    <property type="evidence" value="ECO:0007669"/>
    <property type="project" value="UniProtKB-SubCell"/>
</dbReference>
<evidence type="ECO:0000256" key="1">
    <source>
        <dbReference type="ARBA" id="ARBA00022487"/>
    </source>
</evidence>
<name>A0A0D7BRG9_9AGAR</name>
<evidence type="ECO:0000313" key="6">
    <source>
        <dbReference type="Proteomes" id="UP000054007"/>
    </source>
</evidence>
<comment type="function">
    <text evidence="4">Esterase involved in the hydrolysis of xylan, a major structural heterogeneous polysaccharide found in plant biomass representing the second most abundant polysaccharide in the biosphere, after cellulose.</text>
</comment>
<dbReference type="EMBL" id="KN880440">
    <property type="protein sequence ID" value="KIY72820.1"/>
    <property type="molecule type" value="Genomic_DNA"/>
</dbReference>
<dbReference type="GO" id="GO:0045493">
    <property type="term" value="P:xylan catabolic process"/>
    <property type="evidence" value="ECO:0007669"/>
    <property type="project" value="UniProtKB-UniRule"/>
</dbReference>
<feature type="signal peptide" evidence="4">
    <location>
        <begin position="1"/>
        <end position="23"/>
    </location>
</feature>
<dbReference type="InterPro" id="IPR029058">
    <property type="entry name" value="AB_hydrolase_fold"/>
</dbReference>
<keyword evidence="1 4" id="KW-0719">Serine esterase</keyword>
<dbReference type="GO" id="GO:0052689">
    <property type="term" value="F:carboxylic ester hydrolase activity"/>
    <property type="evidence" value="ECO:0007669"/>
    <property type="project" value="UniProtKB-KW"/>
</dbReference>
<accession>A0A0D7BRG9</accession>